<dbReference type="SUPFAM" id="SSF46689">
    <property type="entry name" value="Homeodomain-like"/>
    <property type="match status" value="2"/>
</dbReference>
<organism evidence="5 6">
    <name type="scientific">Bosea vaviloviae</name>
    <dbReference type="NCBI Taxonomy" id="1526658"/>
    <lineage>
        <taxon>Bacteria</taxon>
        <taxon>Pseudomonadati</taxon>
        <taxon>Pseudomonadota</taxon>
        <taxon>Alphaproteobacteria</taxon>
        <taxon>Hyphomicrobiales</taxon>
        <taxon>Boseaceae</taxon>
        <taxon>Bosea</taxon>
    </lineage>
</organism>
<dbReference type="PANTHER" id="PTHR46796:SF12">
    <property type="entry name" value="HTH-TYPE DNA-BINDING TRANSCRIPTIONAL ACTIVATOR EUTR"/>
    <property type="match status" value="1"/>
</dbReference>
<dbReference type="PATRIC" id="fig|1526658.3.peg.4757"/>
<dbReference type="InterPro" id="IPR035418">
    <property type="entry name" value="AraC-bd_2"/>
</dbReference>
<dbReference type="Proteomes" id="UP000037822">
    <property type="component" value="Unassembled WGS sequence"/>
</dbReference>
<evidence type="ECO:0000313" key="5">
    <source>
        <dbReference type="EMBL" id="KPH73622.1"/>
    </source>
</evidence>
<dbReference type="InterPro" id="IPR009057">
    <property type="entry name" value="Homeodomain-like_sf"/>
</dbReference>
<dbReference type="InterPro" id="IPR018060">
    <property type="entry name" value="HTH_AraC"/>
</dbReference>
<dbReference type="PANTHER" id="PTHR46796">
    <property type="entry name" value="HTH-TYPE TRANSCRIPTIONAL ACTIVATOR RHAS-RELATED"/>
    <property type="match status" value="1"/>
</dbReference>
<name>A0A0N1MYX4_9HYPH</name>
<evidence type="ECO:0000256" key="2">
    <source>
        <dbReference type="ARBA" id="ARBA00023125"/>
    </source>
</evidence>
<dbReference type="GO" id="GO:0043565">
    <property type="term" value="F:sequence-specific DNA binding"/>
    <property type="evidence" value="ECO:0007669"/>
    <property type="project" value="InterPro"/>
</dbReference>
<accession>A0A0N1MYX4</accession>
<dbReference type="PROSITE" id="PS01124">
    <property type="entry name" value="HTH_ARAC_FAMILY_2"/>
    <property type="match status" value="1"/>
</dbReference>
<dbReference type="Pfam" id="PF12833">
    <property type="entry name" value="HTH_18"/>
    <property type="match status" value="1"/>
</dbReference>
<reference evidence="5 6" key="1">
    <citation type="submission" date="2015-07" db="EMBL/GenBank/DDBJ databases">
        <title>Whole genome sequencing of Bosea vaviloviae isolated from cave pool.</title>
        <authorList>
            <person name="Tan N.E.H."/>
            <person name="Lee Y.P."/>
            <person name="Gan H.M."/>
            <person name="Barton H."/>
            <person name="Savka M.A."/>
        </authorList>
    </citation>
    <scope>NUCLEOTIDE SEQUENCE [LARGE SCALE GENOMIC DNA]</scope>
    <source>
        <strain evidence="5 6">SD260</strain>
    </source>
</reference>
<proteinExistence type="predicted"/>
<dbReference type="AlphaFoldDB" id="A0A0N1MYX4"/>
<keyword evidence="6" id="KW-1185">Reference proteome</keyword>
<comment type="caution">
    <text evidence="5">The sequence shown here is derived from an EMBL/GenBank/DDBJ whole genome shotgun (WGS) entry which is preliminary data.</text>
</comment>
<dbReference type="Pfam" id="PF14525">
    <property type="entry name" value="AraC_binding_2"/>
    <property type="match status" value="1"/>
</dbReference>
<dbReference type="EMBL" id="LGSZ01000095">
    <property type="protein sequence ID" value="KPH73622.1"/>
    <property type="molecule type" value="Genomic_DNA"/>
</dbReference>
<feature type="domain" description="HTH araC/xylS-type" evidence="4">
    <location>
        <begin position="167"/>
        <end position="267"/>
    </location>
</feature>
<protein>
    <recommendedName>
        <fullName evidence="4">HTH araC/xylS-type domain-containing protein</fullName>
    </recommendedName>
</protein>
<dbReference type="Gene3D" id="1.10.10.60">
    <property type="entry name" value="Homeodomain-like"/>
    <property type="match status" value="1"/>
</dbReference>
<evidence type="ECO:0000313" key="6">
    <source>
        <dbReference type="Proteomes" id="UP000037822"/>
    </source>
</evidence>
<keyword evidence="3" id="KW-0804">Transcription</keyword>
<evidence type="ECO:0000256" key="1">
    <source>
        <dbReference type="ARBA" id="ARBA00023015"/>
    </source>
</evidence>
<evidence type="ECO:0000259" key="4">
    <source>
        <dbReference type="PROSITE" id="PS01124"/>
    </source>
</evidence>
<sequence length="268" mass="29356">MQAEYPFGMRLRRDRAHDNLTIRMVSAGGTLYSVGRETLAAAPGQGLILNTALADSGEYAEGSVHSTFTLHSEDVIRTLQSAFERPVTKRLDFSVGFDGRSGTGATLATIMAAIEAGFQGDAPLADAPHAARRLRDALIMLVLESVPHAHSSWFERQAAAPAPWQIRRAIEFIDAHTAGPLTVQDVAEAVGIGLRSLQEGFRRHKQMSPHDYIKLARLAGARATLLDPTSTLSIECVARHWGFVNRGHFALEYREAFGEQPSQTRSRR</sequence>
<evidence type="ECO:0000256" key="3">
    <source>
        <dbReference type="ARBA" id="ARBA00023163"/>
    </source>
</evidence>
<keyword evidence="1" id="KW-0805">Transcription regulation</keyword>
<keyword evidence="2" id="KW-0238">DNA-binding</keyword>
<dbReference type="SMART" id="SM00342">
    <property type="entry name" value="HTH_ARAC"/>
    <property type="match status" value="1"/>
</dbReference>
<dbReference type="GO" id="GO:0003700">
    <property type="term" value="F:DNA-binding transcription factor activity"/>
    <property type="evidence" value="ECO:0007669"/>
    <property type="project" value="InterPro"/>
</dbReference>
<dbReference type="InterPro" id="IPR050204">
    <property type="entry name" value="AraC_XylS_family_regulators"/>
</dbReference>
<gene>
    <name evidence="5" type="ORF">AE618_26090</name>
</gene>